<feature type="domain" description="Thioredoxin" evidence="1">
    <location>
        <begin position="9"/>
        <end position="165"/>
    </location>
</feature>
<dbReference type="KEGG" id="cagg:HYG79_13245"/>
<gene>
    <name evidence="2" type="ORF">HYG79_13245</name>
</gene>
<dbReference type="InterPro" id="IPR013740">
    <property type="entry name" value="Redoxin"/>
</dbReference>
<dbReference type="RefSeq" id="WP_179242548.1">
    <property type="nucleotide sequence ID" value="NZ_CP058595.1"/>
</dbReference>
<dbReference type="PANTHER" id="PTHR43640">
    <property type="entry name" value="OS07G0260300 PROTEIN"/>
    <property type="match status" value="1"/>
</dbReference>
<dbReference type="CDD" id="cd02969">
    <property type="entry name" value="PRX_like1"/>
    <property type="match status" value="1"/>
</dbReference>
<evidence type="ECO:0000313" key="3">
    <source>
        <dbReference type="Proteomes" id="UP000509302"/>
    </source>
</evidence>
<dbReference type="Gene3D" id="3.40.30.10">
    <property type="entry name" value="Glutaredoxin"/>
    <property type="match status" value="1"/>
</dbReference>
<dbReference type="PANTHER" id="PTHR43640:SF1">
    <property type="entry name" value="THIOREDOXIN-DEPENDENT PEROXIREDOXIN"/>
    <property type="match status" value="1"/>
</dbReference>
<dbReference type="EMBL" id="CP058595">
    <property type="protein sequence ID" value="QLG46268.1"/>
    <property type="molecule type" value="Genomic_DNA"/>
</dbReference>
<dbReference type="PROSITE" id="PS51352">
    <property type="entry name" value="THIOREDOXIN_2"/>
    <property type="match status" value="1"/>
</dbReference>
<evidence type="ECO:0000259" key="1">
    <source>
        <dbReference type="PROSITE" id="PS51352"/>
    </source>
</evidence>
<keyword evidence="3" id="KW-1185">Reference proteome</keyword>
<proteinExistence type="predicted"/>
<dbReference type="Pfam" id="PF08534">
    <property type="entry name" value="Redoxin"/>
    <property type="match status" value="1"/>
</dbReference>
<dbReference type="GO" id="GO:0016491">
    <property type="term" value="F:oxidoreductase activity"/>
    <property type="evidence" value="ECO:0007669"/>
    <property type="project" value="InterPro"/>
</dbReference>
<evidence type="ECO:0000313" key="2">
    <source>
        <dbReference type="EMBL" id="QLG46268.1"/>
    </source>
</evidence>
<dbReference type="SUPFAM" id="SSF52833">
    <property type="entry name" value="Thioredoxin-like"/>
    <property type="match status" value="1"/>
</dbReference>
<dbReference type="Proteomes" id="UP000509302">
    <property type="component" value="Chromosome"/>
</dbReference>
<dbReference type="InterPro" id="IPR013766">
    <property type="entry name" value="Thioredoxin_domain"/>
</dbReference>
<dbReference type="InterPro" id="IPR047262">
    <property type="entry name" value="PRX-like1"/>
</dbReference>
<dbReference type="InterPro" id="IPR036249">
    <property type="entry name" value="Thioredoxin-like_sf"/>
</dbReference>
<protein>
    <submittedName>
        <fullName evidence="2">Thioredoxin family protein</fullName>
    </submittedName>
</protein>
<sequence length="186" mass="20678">MARTESNMLALGTVAPDFNILDTVTDKTVNLHALTGKKGTLIMFICNHCPFVVHVNPEISKMAKTYQPKGIGFVAISSNDVENYPQDGPKYMKLKAKAEDYTFPYLYDETQAVAKAYDAACTPDFYLFDSDLKLVYRGQLDDSRPGNGKPLTGKDLRDAMDNLLDGKEIAKNQKPSIGCNIKWVDQ</sequence>
<accession>A0A7H9AS17</accession>
<organism evidence="2 3">
    <name type="scientific">Costertonia aggregata</name>
    <dbReference type="NCBI Taxonomy" id="343403"/>
    <lineage>
        <taxon>Bacteria</taxon>
        <taxon>Pseudomonadati</taxon>
        <taxon>Bacteroidota</taxon>
        <taxon>Flavobacteriia</taxon>
        <taxon>Flavobacteriales</taxon>
        <taxon>Flavobacteriaceae</taxon>
        <taxon>Costertonia</taxon>
    </lineage>
</organism>
<dbReference type="AlphaFoldDB" id="A0A7H9AS17"/>
<reference evidence="2 3" key="1">
    <citation type="journal article" date="2006" name="Int. J. Syst. Evol. Microbiol.">
        <title>Costertonia aggregata gen. nov., sp. nov., a mesophilic marine bacterium of the family Flavobacteriaceae, isolated from a mature biofilm.</title>
        <authorList>
            <person name="Kwon K.K."/>
            <person name="Lee Y.K."/>
            <person name="Lee H.K."/>
        </authorList>
    </citation>
    <scope>NUCLEOTIDE SEQUENCE [LARGE SCALE GENOMIC DNA]</scope>
    <source>
        <strain evidence="2 3">KCCM 42265</strain>
    </source>
</reference>
<name>A0A7H9AS17_9FLAO</name>